<name>A0ABW2UV34_9BACI</name>
<feature type="signal peptide" evidence="1">
    <location>
        <begin position="1"/>
        <end position="23"/>
    </location>
</feature>
<organism evidence="2 3">
    <name type="scientific">Lentibacillus kimchii</name>
    <dbReference type="NCBI Taxonomy" id="1542911"/>
    <lineage>
        <taxon>Bacteria</taxon>
        <taxon>Bacillati</taxon>
        <taxon>Bacillota</taxon>
        <taxon>Bacilli</taxon>
        <taxon>Bacillales</taxon>
        <taxon>Bacillaceae</taxon>
        <taxon>Lentibacillus</taxon>
    </lineage>
</organism>
<comment type="caution">
    <text evidence="2">The sequence shown here is derived from an EMBL/GenBank/DDBJ whole genome shotgun (WGS) entry which is preliminary data.</text>
</comment>
<proteinExistence type="predicted"/>
<dbReference type="PROSITE" id="PS51257">
    <property type="entry name" value="PROKAR_LIPOPROTEIN"/>
    <property type="match status" value="1"/>
</dbReference>
<sequence length="129" mass="14951">MKKASILCALLMFVLLTSCSNAAKDESKPPKHLYSDEEDYYALLIITSQDADETDWFKWADNNNIRNVNKMTMTQESSSNKAKKQYDYLELEELPSFVVFDRKGVALQTNNEEKMITFLKSQVPESWNH</sequence>
<reference evidence="3" key="1">
    <citation type="journal article" date="2019" name="Int. J. Syst. Evol. Microbiol.">
        <title>The Global Catalogue of Microorganisms (GCM) 10K type strain sequencing project: providing services to taxonomists for standard genome sequencing and annotation.</title>
        <authorList>
            <consortium name="The Broad Institute Genomics Platform"/>
            <consortium name="The Broad Institute Genome Sequencing Center for Infectious Disease"/>
            <person name="Wu L."/>
            <person name="Ma J."/>
        </authorList>
    </citation>
    <scope>NUCLEOTIDE SEQUENCE [LARGE SCALE GENOMIC DNA]</scope>
    <source>
        <strain evidence="3">JCM 30234</strain>
    </source>
</reference>
<feature type="chain" id="PRO_5046400413" evidence="1">
    <location>
        <begin position="24"/>
        <end position="129"/>
    </location>
</feature>
<protein>
    <submittedName>
        <fullName evidence="2">Uncharacterized protein</fullName>
    </submittedName>
</protein>
<dbReference type="RefSeq" id="WP_382358449.1">
    <property type="nucleotide sequence ID" value="NZ_JBHTGR010000011.1"/>
</dbReference>
<accession>A0ABW2UV34</accession>
<evidence type="ECO:0000313" key="2">
    <source>
        <dbReference type="EMBL" id="MFC7746936.1"/>
    </source>
</evidence>
<dbReference type="EMBL" id="JBHTGR010000011">
    <property type="protein sequence ID" value="MFC7746936.1"/>
    <property type="molecule type" value="Genomic_DNA"/>
</dbReference>
<evidence type="ECO:0000256" key="1">
    <source>
        <dbReference type="SAM" id="SignalP"/>
    </source>
</evidence>
<keyword evidence="1" id="KW-0732">Signal</keyword>
<dbReference type="Proteomes" id="UP001596620">
    <property type="component" value="Unassembled WGS sequence"/>
</dbReference>
<gene>
    <name evidence="2" type="ORF">ACFQU8_06760</name>
</gene>
<evidence type="ECO:0000313" key="3">
    <source>
        <dbReference type="Proteomes" id="UP001596620"/>
    </source>
</evidence>
<keyword evidence="3" id="KW-1185">Reference proteome</keyword>